<feature type="compositionally biased region" description="Basic and acidic residues" evidence="1">
    <location>
        <begin position="115"/>
        <end position="127"/>
    </location>
</feature>
<evidence type="ECO:0000256" key="1">
    <source>
        <dbReference type="SAM" id="MobiDB-lite"/>
    </source>
</evidence>
<dbReference type="STRING" id="1227482.C469_08322"/>
<evidence type="ECO:0000256" key="2">
    <source>
        <dbReference type="SAM" id="Phobius"/>
    </source>
</evidence>
<feature type="domain" description="SHOCT" evidence="3">
    <location>
        <begin position="81"/>
        <end position="108"/>
    </location>
</feature>
<reference evidence="4 5" key="1">
    <citation type="journal article" date="2014" name="PLoS Genet.">
        <title>Phylogenetically driven sequencing of extremely halophilic archaea reveals strategies for static and dynamic osmo-response.</title>
        <authorList>
            <person name="Becker E.A."/>
            <person name="Seitzer P.M."/>
            <person name="Tritt A."/>
            <person name="Larsen D."/>
            <person name="Krusor M."/>
            <person name="Yao A.I."/>
            <person name="Wu D."/>
            <person name="Madern D."/>
            <person name="Eisen J.A."/>
            <person name="Darling A.E."/>
            <person name="Facciotti M.T."/>
        </authorList>
    </citation>
    <scope>NUCLEOTIDE SEQUENCE [LARGE SCALE GENOMIC DNA]</scope>
    <source>
        <strain evidence="4 5">DSM 21995</strain>
    </source>
</reference>
<dbReference type="EMBL" id="AOJG01000019">
    <property type="protein sequence ID" value="EMA60836.1"/>
    <property type="molecule type" value="Genomic_DNA"/>
</dbReference>
<dbReference type="InterPro" id="IPR018649">
    <property type="entry name" value="SHOCT"/>
</dbReference>
<comment type="caution">
    <text evidence="4">The sequence shown here is derived from an EMBL/GenBank/DDBJ whole genome shotgun (WGS) entry which is preliminary data.</text>
</comment>
<name>M0NST5_9EURY</name>
<keyword evidence="2" id="KW-1133">Transmembrane helix</keyword>
<keyword evidence="5" id="KW-1185">Reference proteome</keyword>
<protein>
    <recommendedName>
        <fullName evidence="3">SHOCT domain-containing protein</fullName>
    </recommendedName>
</protein>
<evidence type="ECO:0000313" key="5">
    <source>
        <dbReference type="Proteomes" id="UP000011650"/>
    </source>
</evidence>
<gene>
    <name evidence="4" type="ORF">C469_08322</name>
</gene>
<keyword evidence="2" id="KW-0812">Transmembrane</keyword>
<dbReference type="Proteomes" id="UP000011650">
    <property type="component" value="Unassembled WGS sequence"/>
</dbReference>
<dbReference type="PATRIC" id="fig|1227482.3.peg.1681"/>
<dbReference type="Pfam" id="PF09851">
    <property type="entry name" value="SHOCT"/>
    <property type="match status" value="1"/>
</dbReference>
<feature type="transmembrane region" description="Helical" evidence="2">
    <location>
        <begin position="15"/>
        <end position="35"/>
    </location>
</feature>
<feature type="region of interest" description="Disordered" evidence="1">
    <location>
        <begin position="115"/>
        <end position="155"/>
    </location>
</feature>
<feature type="compositionally biased region" description="Acidic residues" evidence="1">
    <location>
        <begin position="134"/>
        <end position="146"/>
    </location>
</feature>
<dbReference type="AlphaFoldDB" id="M0NST5"/>
<sequence length="155" mass="16824">MVRLPEGVRRDPEDAVFGVCFAASIVFGALGWWNVAGAAFALGIAGAIVIDVLWPDGVEADADADGTTGSADDDADESVTDALDTLRDRYARGELDDEEFEAKLEVLLETEVPEDARRRIERGRGDELSNTDLLGDDFDDLDDELSGETTERSRE</sequence>
<proteinExistence type="predicted"/>
<keyword evidence="2" id="KW-0472">Membrane</keyword>
<accession>M0NST5</accession>
<dbReference type="RefSeq" id="WP_008005534.1">
    <property type="nucleotide sequence ID" value="NZ_AOJG01000019.1"/>
</dbReference>
<evidence type="ECO:0000313" key="4">
    <source>
        <dbReference type="EMBL" id="EMA60836.1"/>
    </source>
</evidence>
<evidence type="ECO:0000259" key="3">
    <source>
        <dbReference type="Pfam" id="PF09851"/>
    </source>
</evidence>
<organism evidence="4 5">
    <name type="scientific">Halorubrum lipolyticum DSM 21995</name>
    <dbReference type="NCBI Taxonomy" id="1227482"/>
    <lineage>
        <taxon>Archaea</taxon>
        <taxon>Methanobacteriati</taxon>
        <taxon>Methanobacteriota</taxon>
        <taxon>Stenosarchaea group</taxon>
        <taxon>Halobacteria</taxon>
        <taxon>Halobacteriales</taxon>
        <taxon>Haloferacaceae</taxon>
        <taxon>Halorubrum</taxon>
    </lineage>
</organism>